<dbReference type="Pfam" id="PF13376">
    <property type="entry name" value="OmdA"/>
    <property type="match status" value="1"/>
</dbReference>
<organism evidence="2 3">
    <name type="scientific">Flagellimonas hymeniacidonis</name>
    <dbReference type="NCBI Taxonomy" id="2603628"/>
    <lineage>
        <taxon>Bacteria</taxon>
        <taxon>Pseudomonadati</taxon>
        <taxon>Bacteroidota</taxon>
        <taxon>Flavobacteriia</taxon>
        <taxon>Flavobacteriales</taxon>
        <taxon>Flavobacteriaceae</taxon>
        <taxon>Flagellimonas</taxon>
    </lineage>
</organism>
<evidence type="ECO:0000313" key="2">
    <source>
        <dbReference type="EMBL" id="TXN35064.1"/>
    </source>
</evidence>
<evidence type="ECO:0000259" key="1">
    <source>
        <dbReference type="Pfam" id="PF08818"/>
    </source>
</evidence>
<proteinExistence type="predicted"/>
<gene>
    <name evidence="2" type="ORF">FVB32_10740</name>
</gene>
<dbReference type="InterPro" id="IPR014922">
    <property type="entry name" value="YdhG-like"/>
</dbReference>
<dbReference type="AlphaFoldDB" id="A0A5C8V0Q7"/>
<dbReference type="Proteomes" id="UP000321456">
    <property type="component" value="Unassembled WGS sequence"/>
</dbReference>
<keyword evidence="3" id="KW-1185">Reference proteome</keyword>
<comment type="caution">
    <text evidence="2">The sequence shown here is derived from an EMBL/GenBank/DDBJ whole genome shotgun (WGS) entry which is preliminary data.</text>
</comment>
<dbReference type="EMBL" id="VRUR01000002">
    <property type="protein sequence ID" value="TXN35064.1"/>
    <property type="molecule type" value="Genomic_DNA"/>
</dbReference>
<protein>
    <recommendedName>
        <fullName evidence="1">YdhG-like domain-containing protein</fullName>
    </recommendedName>
</protein>
<reference evidence="2 3" key="1">
    <citation type="submission" date="2019-08" db="EMBL/GenBank/DDBJ databases">
        <title>Professor.</title>
        <authorList>
            <person name="Park J.S."/>
        </authorList>
    </citation>
    <scope>NUCLEOTIDE SEQUENCE [LARGE SCALE GENOMIC DNA]</scope>
    <source>
        <strain evidence="2 3">176CP5-101</strain>
    </source>
</reference>
<dbReference type="Gene3D" id="3.90.1150.200">
    <property type="match status" value="1"/>
</dbReference>
<dbReference type="RefSeq" id="WP_147743797.1">
    <property type="nucleotide sequence ID" value="NZ_VRUR01000002.1"/>
</dbReference>
<accession>A0A5C8V0Q7</accession>
<sequence length="197" mass="23117">MEKLEKLNVYYQKEHHFRAGIQILREIALQTDCVEDYKWNIPVYTVNGKNVFGICRFKHHFGVWFYNGVFLTDPKKVLRNAQEGKTKGMRHWYFSNEQDIDNTTVLAYMVESIENQKNGKEIVNSKNEKLTSIPVLLKTELSKTNTLKVAFEALSPYKQKEYCDYILEAKQEKTKIRRLEKILPMIANGVGLNDAYR</sequence>
<feature type="domain" description="YdhG-like" evidence="1">
    <location>
        <begin position="18"/>
        <end position="111"/>
    </location>
</feature>
<dbReference type="Pfam" id="PF08818">
    <property type="entry name" value="DUF1801"/>
    <property type="match status" value="1"/>
</dbReference>
<name>A0A5C8V0Q7_9FLAO</name>
<evidence type="ECO:0000313" key="3">
    <source>
        <dbReference type="Proteomes" id="UP000321456"/>
    </source>
</evidence>
<dbReference type="SUPFAM" id="SSF159888">
    <property type="entry name" value="YdhG-like"/>
    <property type="match status" value="1"/>
</dbReference>